<feature type="domain" description="Major facilitator superfamily (MFS) profile" evidence="8">
    <location>
        <begin position="64"/>
        <end position="477"/>
    </location>
</feature>
<dbReference type="InterPro" id="IPR036259">
    <property type="entry name" value="MFS_trans_sf"/>
</dbReference>
<reference evidence="9 10" key="3">
    <citation type="journal article" date="2015" name="Genome Announc.">
        <title>Draft Genome Sequence of the Archiascomycetous Yeast Saitoella complicata.</title>
        <authorList>
            <person name="Yamauchi K."/>
            <person name="Kondo S."/>
            <person name="Hamamoto M."/>
            <person name="Takahashi Y."/>
            <person name="Ogura Y."/>
            <person name="Hayashi T."/>
            <person name="Nishida H."/>
        </authorList>
    </citation>
    <scope>NUCLEOTIDE SEQUENCE [LARGE SCALE GENOMIC DNA]</scope>
    <source>
        <strain evidence="9 10">NRRL Y-17804</strain>
    </source>
</reference>
<evidence type="ECO:0000256" key="2">
    <source>
        <dbReference type="ARBA" id="ARBA00022448"/>
    </source>
</evidence>
<evidence type="ECO:0000256" key="1">
    <source>
        <dbReference type="ARBA" id="ARBA00004141"/>
    </source>
</evidence>
<feature type="transmembrane region" description="Helical" evidence="7">
    <location>
        <begin position="130"/>
        <end position="149"/>
    </location>
</feature>
<dbReference type="FunFam" id="1.20.1250.20:FF:000068">
    <property type="entry name" value="MFS general substrate transporter"/>
    <property type="match status" value="1"/>
</dbReference>
<keyword evidence="10" id="KW-1185">Reference proteome</keyword>
<keyword evidence="4 7" id="KW-1133">Transmembrane helix</keyword>
<comment type="similarity">
    <text evidence="6">Belongs to the major facilitator superfamily. Allantoate permease family.</text>
</comment>
<evidence type="ECO:0000256" key="5">
    <source>
        <dbReference type="ARBA" id="ARBA00023136"/>
    </source>
</evidence>
<evidence type="ECO:0000256" key="7">
    <source>
        <dbReference type="SAM" id="Phobius"/>
    </source>
</evidence>
<dbReference type="FunFam" id="1.20.1250.20:FF:000034">
    <property type="entry name" value="MFS general substrate transporter"/>
    <property type="match status" value="1"/>
</dbReference>
<dbReference type="Proteomes" id="UP000033140">
    <property type="component" value="Unassembled WGS sequence"/>
</dbReference>
<proteinExistence type="inferred from homology"/>
<feature type="transmembrane region" description="Helical" evidence="7">
    <location>
        <begin position="420"/>
        <end position="440"/>
    </location>
</feature>
<organism evidence="9 10">
    <name type="scientific">Saitoella complicata (strain BCRC 22490 / CBS 7301 / JCM 7358 / NBRC 10748 / NRRL Y-17804)</name>
    <dbReference type="NCBI Taxonomy" id="698492"/>
    <lineage>
        <taxon>Eukaryota</taxon>
        <taxon>Fungi</taxon>
        <taxon>Dikarya</taxon>
        <taxon>Ascomycota</taxon>
        <taxon>Taphrinomycotina</taxon>
        <taxon>Taphrinomycotina incertae sedis</taxon>
        <taxon>Saitoella</taxon>
    </lineage>
</organism>
<comment type="subcellular location">
    <subcellularLocation>
        <location evidence="1">Membrane</location>
        <topology evidence="1">Multi-pass membrane protein</topology>
    </subcellularLocation>
</comment>
<feature type="transmembrane region" description="Helical" evidence="7">
    <location>
        <begin position="190"/>
        <end position="211"/>
    </location>
</feature>
<keyword evidence="3 7" id="KW-0812">Transmembrane</keyword>
<evidence type="ECO:0000256" key="6">
    <source>
        <dbReference type="ARBA" id="ARBA00037968"/>
    </source>
</evidence>
<evidence type="ECO:0000259" key="8">
    <source>
        <dbReference type="PROSITE" id="PS50850"/>
    </source>
</evidence>
<name>A0A0E9NDG7_SAICN</name>
<sequence length="511" mass="56727">MSDFDKHQITHLENLDHEKGTYATSPDRDSSSLKDHGHFELPIDPALADPAADRALLRKIDFRLIPYLSFLYLLSFLDRANIGNAKIEGLDKDLNMTDQQYLWTLTAFFFPYALFEVPSNILLKRLRPSIWIPGIMLCWGTCMTLMGLVENFSGLLAARFFLGVAEAGLFPGVTFYLSCWYKRREYGLRAAIFFSAATVSGAFGGLLAAAIAKMDGIGNKPGWAWIFILEGLLTVVAGVASFWIVPDFPDTAKFLSPTERTMTIARLQADAQYSAGVHEPFRMSRLWDALRDWKTWMAMVIYMGIDGPLYAFSLFLPSIIKELGYTNTRAQLLSVPPYVVACVVTVGVGFAADRTQRRGIYNIVCVSLAIIGYIMNIVPSSTANVRYAGVFLAAAGVYPCISNTVSWISNNTEGSYKRGIVMALAISWGNLNGVVSSNIYRARDAPHYELGHGVVLGYLVCALVGSVVLSWMLGRENGRREERVRNGERQVGGAVERAERGDKDLMFRYVV</sequence>
<comment type="caution">
    <text evidence="9">The sequence shown here is derived from an EMBL/GenBank/DDBJ whole genome shotgun (WGS) entry which is preliminary data.</text>
</comment>
<dbReference type="PROSITE" id="PS50850">
    <property type="entry name" value="MFS"/>
    <property type="match status" value="1"/>
</dbReference>
<evidence type="ECO:0000256" key="4">
    <source>
        <dbReference type="ARBA" id="ARBA00022989"/>
    </source>
</evidence>
<feature type="transmembrane region" description="Helical" evidence="7">
    <location>
        <begin position="102"/>
        <end position="123"/>
    </location>
</feature>
<feature type="transmembrane region" description="Helical" evidence="7">
    <location>
        <begin position="359"/>
        <end position="379"/>
    </location>
</feature>
<dbReference type="Pfam" id="PF07690">
    <property type="entry name" value="MFS_1"/>
    <property type="match status" value="1"/>
</dbReference>
<dbReference type="STRING" id="698492.A0A0E9NDG7"/>
<reference evidence="9 10" key="2">
    <citation type="journal article" date="2014" name="J. Gen. Appl. Microbiol.">
        <title>The early diverging ascomycetous budding yeast Saitoella complicata has three histone deacetylases belonging to the Clr6, Hos2, and Rpd3 lineages.</title>
        <authorList>
            <person name="Nishida H."/>
            <person name="Matsumoto T."/>
            <person name="Kondo S."/>
            <person name="Hamamoto M."/>
            <person name="Yoshikawa H."/>
        </authorList>
    </citation>
    <scope>NUCLEOTIDE SEQUENCE [LARGE SCALE GENOMIC DNA]</scope>
    <source>
        <strain evidence="9 10">NRRL Y-17804</strain>
    </source>
</reference>
<keyword evidence="5 7" id="KW-0472">Membrane</keyword>
<keyword evidence="2" id="KW-0813">Transport</keyword>
<feature type="transmembrane region" description="Helical" evidence="7">
    <location>
        <begin position="155"/>
        <end position="178"/>
    </location>
</feature>
<dbReference type="SUPFAM" id="SSF103473">
    <property type="entry name" value="MFS general substrate transporter"/>
    <property type="match status" value="1"/>
</dbReference>
<feature type="transmembrane region" description="Helical" evidence="7">
    <location>
        <begin position="223"/>
        <end position="245"/>
    </location>
</feature>
<dbReference type="Gene3D" id="1.20.1250.20">
    <property type="entry name" value="MFS general substrate transporter like domains"/>
    <property type="match status" value="2"/>
</dbReference>
<gene>
    <name evidence="9" type="ORF">G7K_2078-t1</name>
</gene>
<feature type="transmembrane region" description="Helical" evidence="7">
    <location>
        <begin position="385"/>
        <end position="408"/>
    </location>
</feature>
<feature type="transmembrane region" description="Helical" evidence="7">
    <location>
        <begin position="64"/>
        <end position="82"/>
    </location>
</feature>
<dbReference type="GO" id="GO:0016020">
    <property type="term" value="C:membrane"/>
    <property type="evidence" value="ECO:0007669"/>
    <property type="project" value="UniProtKB-SubCell"/>
</dbReference>
<dbReference type="InterPro" id="IPR011701">
    <property type="entry name" value="MFS"/>
</dbReference>
<evidence type="ECO:0000256" key="3">
    <source>
        <dbReference type="ARBA" id="ARBA00022692"/>
    </source>
</evidence>
<evidence type="ECO:0000313" key="10">
    <source>
        <dbReference type="Proteomes" id="UP000033140"/>
    </source>
</evidence>
<feature type="transmembrane region" description="Helical" evidence="7">
    <location>
        <begin position="332"/>
        <end position="352"/>
    </location>
</feature>
<dbReference type="InterPro" id="IPR020846">
    <property type="entry name" value="MFS_dom"/>
</dbReference>
<dbReference type="GO" id="GO:0022857">
    <property type="term" value="F:transmembrane transporter activity"/>
    <property type="evidence" value="ECO:0007669"/>
    <property type="project" value="InterPro"/>
</dbReference>
<dbReference type="OMA" id="LWGICMT"/>
<evidence type="ECO:0000313" key="9">
    <source>
        <dbReference type="EMBL" id="GAO47882.1"/>
    </source>
</evidence>
<dbReference type="EMBL" id="BACD03000011">
    <property type="protein sequence ID" value="GAO47882.1"/>
    <property type="molecule type" value="Genomic_DNA"/>
</dbReference>
<dbReference type="PANTHER" id="PTHR43791">
    <property type="entry name" value="PERMEASE-RELATED"/>
    <property type="match status" value="1"/>
</dbReference>
<dbReference type="AlphaFoldDB" id="A0A0E9NDG7"/>
<dbReference type="PANTHER" id="PTHR43791:SF19">
    <property type="entry name" value="TRANSPORTER, PUTATIVE (AFU_ORTHOLOGUE AFUA_1G01812)-RELATED"/>
    <property type="match status" value="1"/>
</dbReference>
<reference evidence="9 10" key="1">
    <citation type="journal article" date="2011" name="J. Gen. Appl. Microbiol.">
        <title>Draft genome sequencing of the enigmatic yeast Saitoella complicata.</title>
        <authorList>
            <person name="Nishida H."/>
            <person name="Hamamoto M."/>
            <person name="Sugiyama J."/>
        </authorList>
    </citation>
    <scope>NUCLEOTIDE SEQUENCE [LARGE SCALE GENOMIC DNA]</scope>
    <source>
        <strain evidence="9 10">NRRL Y-17804</strain>
    </source>
</reference>
<feature type="transmembrane region" description="Helical" evidence="7">
    <location>
        <begin position="452"/>
        <end position="473"/>
    </location>
</feature>
<feature type="transmembrane region" description="Helical" evidence="7">
    <location>
        <begin position="300"/>
        <end position="320"/>
    </location>
</feature>
<accession>A0A0E9NDG7</accession>
<protein>
    <recommendedName>
        <fullName evidence="8">Major facilitator superfamily (MFS) profile domain-containing protein</fullName>
    </recommendedName>
</protein>